<dbReference type="OrthoDB" id="6681382at2"/>
<keyword evidence="2" id="KW-1185">Reference proteome</keyword>
<dbReference type="Pfam" id="PF10014">
    <property type="entry name" value="2OG-Fe_Oxy_2"/>
    <property type="match status" value="1"/>
</dbReference>
<evidence type="ECO:0008006" key="3">
    <source>
        <dbReference type="Google" id="ProtNLM"/>
    </source>
</evidence>
<accession>A0A2T1E7F6</accession>
<dbReference type="Proteomes" id="UP000239576">
    <property type="component" value="Unassembled WGS sequence"/>
</dbReference>
<proteinExistence type="predicted"/>
<reference evidence="2" key="1">
    <citation type="submission" date="2018-02" db="EMBL/GenBank/DDBJ databases">
        <authorList>
            <person name="Moore K."/>
            <person name="Momper L."/>
        </authorList>
    </citation>
    <scope>NUCLEOTIDE SEQUENCE [LARGE SCALE GENOMIC DNA]</scope>
    <source>
        <strain evidence="2">ULC18</strain>
    </source>
</reference>
<evidence type="ECO:0000313" key="1">
    <source>
        <dbReference type="EMBL" id="PSB28663.1"/>
    </source>
</evidence>
<organism evidence="1 2">
    <name type="scientific">Stenomitos frigidus ULC18</name>
    <dbReference type="NCBI Taxonomy" id="2107698"/>
    <lineage>
        <taxon>Bacteria</taxon>
        <taxon>Bacillati</taxon>
        <taxon>Cyanobacteriota</taxon>
        <taxon>Cyanophyceae</taxon>
        <taxon>Leptolyngbyales</taxon>
        <taxon>Leptolyngbyaceae</taxon>
        <taxon>Stenomitos</taxon>
    </lineage>
</organism>
<evidence type="ECO:0000313" key="2">
    <source>
        <dbReference type="Proteomes" id="UP000239576"/>
    </source>
</evidence>
<dbReference type="RefSeq" id="WP_106256695.1">
    <property type="nucleotide sequence ID" value="NZ_CAWNSW010000100.1"/>
</dbReference>
<protein>
    <recommendedName>
        <fullName evidence="3">2OG-Fe dioxygenase family protein</fullName>
    </recommendedName>
</protein>
<comment type="caution">
    <text evidence="1">The sequence shown here is derived from an EMBL/GenBank/DDBJ whole genome shotgun (WGS) entry which is preliminary data.</text>
</comment>
<gene>
    <name evidence="1" type="ORF">C7B82_12855</name>
</gene>
<dbReference type="AlphaFoldDB" id="A0A2T1E7F6"/>
<name>A0A2T1E7F6_9CYAN</name>
<reference evidence="1 2" key="2">
    <citation type="submission" date="2018-03" db="EMBL/GenBank/DDBJ databases">
        <title>The ancient ancestry and fast evolution of plastids.</title>
        <authorList>
            <person name="Moore K.R."/>
            <person name="Magnabosco C."/>
            <person name="Momper L."/>
            <person name="Gold D.A."/>
            <person name="Bosak T."/>
            <person name="Fournier G.P."/>
        </authorList>
    </citation>
    <scope>NUCLEOTIDE SEQUENCE [LARGE SCALE GENOMIC DNA]</scope>
    <source>
        <strain evidence="1 2">ULC18</strain>
    </source>
</reference>
<dbReference type="EMBL" id="PVWK01000076">
    <property type="protein sequence ID" value="PSB28663.1"/>
    <property type="molecule type" value="Genomic_DNA"/>
</dbReference>
<dbReference type="InterPro" id="IPR018724">
    <property type="entry name" value="2OG-Fe_dioxygenase"/>
</dbReference>
<sequence>MLNLSRPEEFVKPEANCLASYVLEMLTAINVNELQRSFTHLPEDPYLEGNYRFRRLSHFKIVGDPRSISEAARLIKLPHRRLFQSKQVNPLLGDVVREYAELEDALIQLEGFQRLLWEFFQFCQLCSTSNEIGVHQIRTTAAWGKMGNPAPEGIHRDGVDVVGIFSVDRNGIGGGETHLYQHKDDSRPAFSKVLNPGEFLVFKDDQYFHYTSPVKAIAEEQGTRDVFVLTCPGLFPPQEAQM</sequence>
<dbReference type="GO" id="GO:0051213">
    <property type="term" value="F:dioxygenase activity"/>
    <property type="evidence" value="ECO:0007669"/>
    <property type="project" value="InterPro"/>
</dbReference>
<dbReference type="Gene3D" id="2.60.120.620">
    <property type="entry name" value="q2cbj1_9rhob like domain"/>
    <property type="match status" value="1"/>
</dbReference>